<gene>
    <name evidence="3" type="ORF">HDIA_1587</name>
</gene>
<keyword evidence="4" id="KW-1185">Reference proteome</keyword>
<dbReference type="Pfam" id="PF00561">
    <property type="entry name" value="Abhydrolase_1"/>
    <property type="match status" value="1"/>
</dbReference>
<feature type="compositionally biased region" description="Low complexity" evidence="1">
    <location>
        <begin position="380"/>
        <end position="389"/>
    </location>
</feature>
<proteinExistence type="predicted"/>
<reference evidence="4" key="1">
    <citation type="submission" date="2017-09" db="EMBL/GenBank/DDBJ databases">
        <title>Genome sequence of Nannocystis excedens DSM 71.</title>
        <authorList>
            <person name="Blom J."/>
        </authorList>
    </citation>
    <scope>NUCLEOTIDE SEQUENCE [LARGE SCALE GENOMIC DNA]</scope>
    <source>
        <strain evidence="4">type strain: E19</strain>
    </source>
</reference>
<dbReference type="PANTHER" id="PTHR36837:SF2">
    <property type="entry name" value="POLY(3-HYDROXYALKANOATE) POLYMERASE SUBUNIT PHAC"/>
    <property type="match status" value="1"/>
</dbReference>
<dbReference type="KEGG" id="hdi:HDIA_1587"/>
<organism evidence="3 4">
    <name type="scientific">Hartmannibacter diazotrophicus</name>
    <dbReference type="NCBI Taxonomy" id="1482074"/>
    <lineage>
        <taxon>Bacteria</taxon>
        <taxon>Pseudomonadati</taxon>
        <taxon>Pseudomonadota</taxon>
        <taxon>Alphaproteobacteria</taxon>
        <taxon>Hyphomicrobiales</taxon>
        <taxon>Pleomorphomonadaceae</taxon>
        <taxon>Hartmannibacter</taxon>
    </lineage>
</organism>
<dbReference type="SUPFAM" id="SSF53474">
    <property type="entry name" value="alpha/beta-Hydrolases"/>
    <property type="match status" value="1"/>
</dbReference>
<protein>
    <submittedName>
        <fullName evidence="3">Poly(R)-hydroxyalkanoic acid synthase, class III, PhaC subunit</fullName>
    </submittedName>
</protein>
<name>A0A2C9D4Q0_9HYPH</name>
<dbReference type="AlphaFoldDB" id="A0A2C9D4Q0"/>
<dbReference type="InterPro" id="IPR029058">
    <property type="entry name" value="AB_hydrolase_fold"/>
</dbReference>
<feature type="compositionally biased region" description="Basic residues" evidence="1">
    <location>
        <begin position="390"/>
        <end position="400"/>
    </location>
</feature>
<dbReference type="InterPro" id="IPR051321">
    <property type="entry name" value="PHA/PHB_synthase"/>
</dbReference>
<dbReference type="RefSeq" id="WP_245884201.1">
    <property type="nucleotide sequence ID" value="NZ_LT960614.1"/>
</dbReference>
<evidence type="ECO:0000256" key="1">
    <source>
        <dbReference type="SAM" id="MobiDB-lite"/>
    </source>
</evidence>
<sequence length="400" mass="43151">MAGKSPFDLAFLAFGLPMLTGQAMMSSMWRGMTGLNDRGQPAGGQEPQWASEQRIALQLDAVTLRDFSGTTPDEPATESPSPGVIPTLVLAPYSLHNAAVADIAPGHSLMATLRDEGLARLFLVDWHSATRSMRYRTIDDCLADLNVLVDSVGTPVDLVGLCQGGWLGLIYAARFPGKVRRIVLAGAPIDLQAGSSRFSALAASVPLHVFEEFVNHEDGLVLGEDVHAFWSAHEDEAAVARQSLQIGEAGSSDDAELALDAYAAWNRSPINLPGAYYLDVVHRIFHENQLVGGSFVALGRTIDLGAVRSPVYMLAAGQDDTVAREQIFATEHLVGTPGEKIAKAIAPGNHLSLMMGQKMLREVWPKIVRWLRAPSVQTVPAKPKPAAAAPRRRNRTARER</sequence>
<accession>A0A2C9D4Q0</accession>
<evidence type="ECO:0000313" key="4">
    <source>
        <dbReference type="Proteomes" id="UP000223606"/>
    </source>
</evidence>
<dbReference type="PANTHER" id="PTHR36837">
    <property type="entry name" value="POLY(3-HYDROXYALKANOATE) POLYMERASE SUBUNIT PHAC"/>
    <property type="match status" value="1"/>
</dbReference>
<dbReference type="EMBL" id="LT960614">
    <property type="protein sequence ID" value="SON55128.1"/>
    <property type="molecule type" value="Genomic_DNA"/>
</dbReference>
<dbReference type="Proteomes" id="UP000223606">
    <property type="component" value="Chromosome 1"/>
</dbReference>
<feature type="region of interest" description="Disordered" evidence="1">
    <location>
        <begin position="379"/>
        <end position="400"/>
    </location>
</feature>
<dbReference type="Gene3D" id="3.40.50.1820">
    <property type="entry name" value="alpha/beta hydrolase"/>
    <property type="match status" value="1"/>
</dbReference>
<dbReference type="InterPro" id="IPR000073">
    <property type="entry name" value="AB_hydrolase_1"/>
</dbReference>
<feature type="domain" description="AB hydrolase-1" evidence="2">
    <location>
        <begin position="120"/>
        <end position="352"/>
    </location>
</feature>
<evidence type="ECO:0000259" key="2">
    <source>
        <dbReference type="Pfam" id="PF00561"/>
    </source>
</evidence>
<evidence type="ECO:0000313" key="3">
    <source>
        <dbReference type="EMBL" id="SON55128.1"/>
    </source>
</evidence>